<organism evidence="2 3">
    <name type="scientific">Caenorhabditis nigoni</name>
    <dbReference type="NCBI Taxonomy" id="1611254"/>
    <lineage>
        <taxon>Eukaryota</taxon>
        <taxon>Metazoa</taxon>
        <taxon>Ecdysozoa</taxon>
        <taxon>Nematoda</taxon>
        <taxon>Chromadorea</taxon>
        <taxon>Rhabditida</taxon>
        <taxon>Rhabditina</taxon>
        <taxon>Rhabditomorpha</taxon>
        <taxon>Rhabditoidea</taxon>
        <taxon>Rhabditidae</taxon>
        <taxon>Peloderinae</taxon>
        <taxon>Caenorhabditis</taxon>
    </lineage>
</organism>
<dbReference type="EMBL" id="PDUG01000005">
    <property type="protein sequence ID" value="PIC29519.1"/>
    <property type="molecule type" value="Genomic_DNA"/>
</dbReference>
<dbReference type="PANTHER" id="PTHR22716:SF1">
    <property type="entry name" value="ETS CLASS TRANSCRIPTION FACTOR-RELATED"/>
    <property type="match status" value="1"/>
</dbReference>
<protein>
    <recommendedName>
        <fullName evidence="1">Lin-15A/B-like domain-containing protein</fullName>
    </recommendedName>
</protein>
<proteinExistence type="predicted"/>
<accession>A0A2G5TQD2</accession>
<name>A0A2G5TQD2_9PELO</name>
<dbReference type="AlphaFoldDB" id="A0A2G5TQD2"/>
<gene>
    <name evidence="2" type="primary">Cnig_chr_V.g21074</name>
    <name evidence="2" type="ORF">B9Z55_021074</name>
</gene>
<dbReference type="Pfam" id="PF25375">
    <property type="entry name" value="Lin-15B"/>
    <property type="match status" value="1"/>
</dbReference>
<evidence type="ECO:0000259" key="1">
    <source>
        <dbReference type="Pfam" id="PF25375"/>
    </source>
</evidence>
<dbReference type="InterPro" id="IPR057432">
    <property type="entry name" value="Lin-15A/B-like_dom"/>
</dbReference>
<dbReference type="GO" id="GO:0040027">
    <property type="term" value="P:negative regulation of vulval development"/>
    <property type="evidence" value="ECO:0007669"/>
    <property type="project" value="InterPro"/>
</dbReference>
<dbReference type="Proteomes" id="UP000230233">
    <property type="component" value="Chromosome V"/>
</dbReference>
<comment type="caution">
    <text evidence="2">The sequence shown here is derived from an EMBL/GenBank/DDBJ whole genome shotgun (WGS) entry which is preliminary data.</text>
</comment>
<dbReference type="InterPro" id="IPR040129">
    <property type="entry name" value="Lin-15B-like"/>
</dbReference>
<feature type="domain" description="Lin-15A/B-like" evidence="1">
    <location>
        <begin position="1"/>
        <end position="93"/>
    </location>
</feature>
<sequence>MVIMIGCILRGTHSVEQAKSYIMNNDRHTCYSHCKETIDMIFEHLGVKSIREFLKCPTMGGSIDIGKSIDPNFTVDQFSRAFYLLFVKNQKFESNL</sequence>
<keyword evidence="3" id="KW-1185">Reference proteome</keyword>
<evidence type="ECO:0000313" key="3">
    <source>
        <dbReference type="Proteomes" id="UP000230233"/>
    </source>
</evidence>
<evidence type="ECO:0000313" key="2">
    <source>
        <dbReference type="EMBL" id="PIC29519.1"/>
    </source>
</evidence>
<dbReference type="PANTHER" id="PTHR22716">
    <property type="entry name" value="ETS CLASS TRANSCRIPTION FACTOR-RELATED-RELATED"/>
    <property type="match status" value="1"/>
</dbReference>
<reference evidence="3" key="1">
    <citation type="submission" date="2017-10" db="EMBL/GenBank/DDBJ databases">
        <title>Rapid genome shrinkage in a self-fertile nematode reveals novel sperm competition proteins.</title>
        <authorList>
            <person name="Yin D."/>
            <person name="Schwarz E.M."/>
            <person name="Thomas C.G."/>
            <person name="Felde R.L."/>
            <person name="Korf I.F."/>
            <person name="Cutter A.D."/>
            <person name="Schartner C.M."/>
            <person name="Ralston E.J."/>
            <person name="Meyer B.J."/>
            <person name="Haag E.S."/>
        </authorList>
    </citation>
    <scope>NUCLEOTIDE SEQUENCE [LARGE SCALE GENOMIC DNA]</scope>
    <source>
        <strain evidence="3">JU1422</strain>
    </source>
</reference>